<evidence type="ECO:0000313" key="2">
    <source>
        <dbReference type="Proteomes" id="UP001159427"/>
    </source>
</evidence>
<name>A0ABN8LS23_9CNID</name>
<protein>
    <submittedName>
        <fullName evidence="1">Uncharacterized protein</fullName>
    </submittedName>
</protein>
<gene>
    <name evidence="1" type="ORF">PEVE_00040286</name>
</gene>
<dbReference type="Proteomes" id="UP001159427">
    <property type="component" value="Unassembled WGS sequence"/>
</dbReference>
<proteinExistence type="predicted"/>
<organism evidence="1 2">
    <name type="scientific">Porites evermanni</name>
    <dbReference type="NCBI Taxonomy" id="104178"/>
    <lineage>
        <taxon>Eukaryota</taxon>
        <taxon>Metazoa</taxon>
        <taxon>Cnidaria</taxon>
        <taxon>Anthozoa</taxon>
        <taxon>Hexacorallia</taxon>
        <taxon>Scleractinia</taxon>
        <taxon>Fungiina</taxon>
        <taxon>Poritidae</taxon>
        <taxon>Porites</taxon>
    </lineage>
</organism>
<keyword evidence="2" id="KW-1185">Reference proteome</keyword>
<dbReference type="EMBL" id="CALNXI010000073">
    <property type="protein sequence ID" value="CAH3017868.1"/>
    <property type="molecule type" value="Genomic_DNA"/>
</dbReference>
<dbReference type="PANTHER" id="PTHR46704">
    <property type="entry name" value="CXC DOMAIN-CONTAINING PROTEIN-RELATED"/>
    <property type="match status" value="1"/>
</dbReference>
<feature type="non-terminal residue" evidence="1">
    <location>
        <position position="377"/>
    </location>
</feature>
<dbReference type="PANTHER" id="PTHR46704:SF1">
    <property type="entry name" value="TELOMERE LENGTH REGULATION PROTEIN TEL2 HOMOLOG"/>
    <property type="match status" value="1"/>
</dbReference>
<comment type="caution">
    <text evidence="1">The sequence shown here is derived from an EMBL/GenBank/DDBJ whole genome shotgun (WGS) entry which is preliminary data.</text>
</comment>
<evidence type="ECO:0000313" key="1">
    <source>
        <dbReference type="EMBL" id="CAH3017868.1"/>
    </source>
</evidence>
<accession>A0ABN8LS23</accession>
<reference evidence="1 2" key="1">
    <citation type="submission" date="2022-05" db="EMBL/GenBank/DDBJ databases">
        <authorList>
            <consortium name="Genoscope - CEA"/>
            <person name="William W."/>
        </authorList>
    </citation>
    <scope>NUCLEOTIDE SEQUENCE [LARGE SCALE GENOMIC DNA]</scope>
</reference>
<sequence>MSSSIQKPNWNRCLCHLKENVQGQLTAFTSKSWEKFESCSTRRRDEIWLIMKDYWNEGPKGGYHRQCYQEYTDINKVEFGSATLIKAARIRNDSRMLLHIDGRDTIAMEIKYHRSCYKNYVHPKQLAKLEEQNCQEEDAGTEGYDRAFGKVKEFVEKEVIAAAKAIPMSTLIEKYTSFLTEEGVDVVTYRSTKLKNRLTQLVYGSHVKTGEVVETVFKSTTSIDEEQMANSDSEPDLTNAQDEVSRQVYHTVKTIQKLCEIEMVPVLLYNMMAWILPTKSEYSVERVSDISPEVHRLALSLSQDLIHSASRGRIKTPKHVVLPMTVKSLTGNVELITILNRFGHALAEMQIAKRQNGVFVPSVCYPDVPGVFCWDNN</sequence>